<gene>
    <name evidence="1" type="ORF">AAFF_G00365120</name>
</gene>
<keyword evidence="2" id="KW-1185">Reference proteome</keyword>
<dbReference type="EMBL" id="JAINUG010000622">
    <property type="protein sequence ID" value="KAJ8366234.1"/>
    <property type="molecule type" value="Genomic_DNA"/>
</dbReference>
<protein>
    <submittedName>
        <fullName evidence="1">Uncharacterized protein</fullName>
    </submittedName>
</protein>
<evidence type="ECO:0000313" key="1">
    <source>
        <dbReference type="EMBL" id="KAJ8366234.1"/>
    </source>
</evidence>
<accession>A0AAD7VZC6</accession>
<dbReference type="AlphaFoldDB" id="A0AAD7VZC6"/>
<proteinExistence type="predicted"/>
<dbReference type="PANTHER" id="PTHR35083:SF2">
    <property type="entry name" value="CHROMOSOME 17 CXORF38 HOMOLOG"/>
    <property type="match status" value="1"/>
</dbReference>
<comment type="caution">
    <text evidence="1">The sequence shown here is derived from an EMBL/GenBank/DDBJ whole genome shotgun (WGS) entry which is preliminary data.</text>
</comment>
<dbReference type="Proteomes" id="UP001221898">
    <property type="component" value="Unassembled WGS sequence"/>
</dbReference>
<reference evidence="1" key="1">
    <citation type="journal article" date="2023" name="Science">
        <title>Genome structures resolve the early diversification of teleost fishes.</title>
        <authorList>
            <person name="Parey E."/>
            <person name="Louis A."/>
            <person name="Montfort J."/>
            <person name="Bouchez O."/>
            <person name="Roques C."/>
            <person name="Iampietro C."/>
            <person name="Lluch J."/>
            <person name="Castinel A."/>
            <person name="Donnadieu C."/>
            <person name="Desvignes T."/>
            <person name="Floi Bucao C."/>
            <person name="Jouanno E."/>
            <person name="Wen M."/>
            <person name="Mejri S."/>
            <person name="Dirks R."/>
            <person name="Jansen H."/>
            <person name="Henkel C."/>
            <person name="Chen W.J."/>
            <person name="Zahm M."/>
            <person name="Cabau C."/>
            <person name="Klopp C."/>
            <person name="Thompson A.W."/>
            <person name="Robinson-Rechavi M."/>
            <person name="Braasch I."/>
            <person name="Lecointre G."/>
            <person name="Bobe J."/>
            <person name="Postlethwait J.H."/>
            <person name="Berthelot C."/>
            <person name="Roest Crollius H."/>
            <person name="Guiguen Y."/>
        </authorList>
    </citation>
    <scope>NUCLEOTIDE SEQUENCE</scope>
    <source>
        <strain evidence="1">NC1722</strain>
    </source>
</reference>
<evidence type="ECO:0000313" key="2">
    <source>
        <dbReference type="Proteomes" id="UP001221898"/>
    </source>
</evidence>
<sequence length="303" mass="34316">MAHLSTITPSCKAAKSAGTTADRRVISCTPSVGCGEWKTEILRHHTSGAGTVNWGNCKPWLWPSQHWEVAKAYMPRGLANVSGAEHCDAAALLNLLNFCDYFSFIDQRQVREVIRQRNELMHSCEMRLSSHWMEQYQRSLDQLLLHLRHVPEVVTVGQEIKEILSVDWSVCAGRDAVDGGKEAGLEAGHVSQVEAELLRERLQELLLSTETQEPPDLQGLQELQTLRDFLRNQRDLQQRFQTELQRIELLESQLQLAVGRDRGGGAAELTKISVDLFFTKKKSFFPNLVANYTLCLFRFTLPT</sequence>
<name>A0AAD7VZC6_9TELE</name>
<dbReference type="Pfam" id="PF15112">
    <property type="entry name" value="DUF4559"/>
    <property type="match status" value="1"/>
</dbReference>
<organism evidence="1 2">
    <name type="scientific">Aldrovandia affinis</name>
    <dbReference type="NCBI Taxonomy" id="143900"/>
    <lineage>
        <taxon>Eukaryota</taxon>
        <taxon>Metazoa</taxon>
        <taxon>Chordata</taxon>
        <taxon>Craniata</taxon>
        <taxon>Vertebrata</taxon>
        <taxon>Euteleostomi</taxon>
        <taxon>Actinopterygii</taxon>
        <taxon>Neopterygii</taxon>
        <taxon>Teleostei</taxon>
        <taxon>Notacanthiformes</taxon>
        <taxon>Halosauridae</taxon>
        <taxon>Aldrovandia</taxon>
    </lineage>
</organism>
<dbReference type="InterPro" id="IPR027897">
    <property type="entry name" value="DUF4559"/>
</dbReference>
<dbReference type="PANTHER" id="PTHR35083">
    <property type="entry name" value="RGD1565685 PROTEIN"/>
    <property type="match status" value="1"/>
</dbReference>